<dbReference type="GO" id="GO:0003735">
    <property type="term" value="F:structural constituent of ribosome"/>
    <property type="evidence" value="ECO:0007669"/>
    <property type="project" value="InterPro"/>
</dbReference>
<accession>A0A1J8Q3E3</accession>
<dbReference type="GO" id="GO:0015935">
    <property type="term" value="C:small ribosomal subunit"/>
    <property type="evidence" value="ECO:0007669"/>
    <property type="project" value="TreeGrafter"/>
</dbReference>
<dbReference type="GO" id="GO:0006412">
    <property type="term" value="P:translation"/>
    <property type="evidence" value="ECO:0007669"/>
    <property type="project" value="InterPro"/>
</dbReference>
<dbReference type="GO" id="GO:0003723">
    <property type="term" value="F:RNA binding"/>
    <property type="evidence" value="ECO:0007669"/>
    <property type="project" value="InterPro"/>
</dbReference>
<comment type="subcellular location">
    <subcellularLocation>
        <location evidence="1">Cytoplasm</location>
    </subcellularLocation>
</comment>
<evidence type="ECO:0000313" key="8">
    <source>
        <dbReference type="Proteomes" id="UP000183567"/>
    </source>
</evidence>
<evidence type="ECO:0000256" key="1">
    <source>
        <dbReference type="ARBA" id="ARBA00004496"/>
    </source>
</evidence>
<organism evidence="7 8">
    <name type="scientific">Rhizopogon vesiculosus</name>
    <dbReference type="NCBI Taxonomy" id="180088"/>
    <lineage>
        <taxon>Eukaryota</taxon>
        <taxon>Fungi</taxon>
        <taxon>Dikarya</taxon>
        <taxon>Basidiomycota</taxon>
        <taxon>Agaricomycotina</taxon>
        <taxon>Agaricomycetes</taxon>
        <taxon>Agaricomycetidae</taxon>
        <taxon>Boletales</taxon>
        <taxon>Suillineae</taxon>
        <taxon>Rhizopogonaceae</taxon>
        <taxon>Rhizopogon</taxon>
    </lineage>
</organism>
<reference evidence="7 8" key="1">
    <citation type="submission" date="2016-03" db="EMBL/GenBank/DDBJ databases">
        <title>Comparative genomics of the ectomycorrhizal sister species Rhizopogon vinicolor and Rhizopogon vesiculosus (Basidiomycota: Boletales) reveals a divergence of the mating type B locus.</title>
        <authorList>
            <person name="Mujic A.B."/>
            <person name="Kuo A."/>
            <person name="Tritt A."/>
            <person name="Lipzen A."/>
            <person name="Chen C."/>
            <person name="Johnson J."/>
            <person name="Sharma A."/>
            <person name="Barry K."/>
            <person name="Grigoriev I.V."/>
            <person name="Spatafora J.W."/>
        </authorList>
    </citation>
    <scope>NUCLEOTIDE SEQUENCE [LARGE SCALE GENOMIC DNA]</scope>
    <source>
        <strain evidence="7 8">AM-OR11-056</strain>
    </source>
</reference>
<dbReference type="FunFam" id="4.10.910.10:FF:000002">
    <property type="entry name" value="40S ribosomal protein S18"/>
    <property type="match status" value="1"/>
</dbReference>
<dbReference type="Gene3D" id="1.10.8.50">
    <property type="match status" value="1"/>
</dbReference>
<evidence type="ECO:0000256" key="6">
    <source>
        <dbReference type="SAM" id="MobiDB-lite"/>
    </source>
</evidence>
<keyword evidence="3" id="KW-0963">Cytoplasm</keyword>
<keyword evidence="5" id="KW-0687">Ribonucleoprotein</keyword>
<evidence type="ECO:0008006" key="9">
    <source>
        <dbReference type="Google" id="ProtNLM"/>
    </source>
</evidence>
<dbReference type="GO" id="GO:0005829">
    <property type="term" value="C:cytosol"/>
    <property type="evidence" value="ECO:0007669"/>
    <property type="project" value="TreeGrafter"/>
</dbReference>
<dbReference type="InterPro" id="IPR027437">
    <property type="entry name" value="Rbsml_uS13_C"/>
</dbReference>
<gene>
    <name evidence="7" type="ORF">AZE42_04439</name>
</gene>
<dbReference type="PANTHER" id="PTHR10871:SF3">
    <property type="entry name" value="SMALL RIBOSOMAL SUBUNIT PROTEIN US13"/>
    <property type="match status" value="1"/>
</dbReference>
<dbReference type="InterPro" id="IPR018269">
    <property type="entry name" value="Ribosomal_uS13_CS"/>
</dbReference>
<comment type="similarity">
    <text evidence="2">Belongs to the universal ribosomal protein uS13 family.</text>
</comment>
<dbReference type="HAMAP" id="MF_01315">
    <property type="entry name" value="Ribosomal_uS13"/>
    <property type="match status" value="1"/>
</dbReference>
<dbReference type="SUPFAM" id="SSF46946">
    <property type="entry name" value="S13-like H2TH domain"/>
    <property type="match status" value="1"/>
</dbReference>
<keyword evidence="4" id="KW-0689">Ribosomal protein</keyword>
<feature type="compositionally biased region" description="Low complexity" evidence="6">
    <location>
        <begin position="185"/>
        <end position="196"/>
    </location>
</feature>
<dbReference type="NCBIfam" id="NF003140">
    <property type="entry name" value="PRK04053.1"/>
    <property type="match status" value="1"/>
</dbReference>
<evidence type="ECO:0000256" key="4">
    <source>
        <dbReference type="ARBA" id="ARBA00022980"/>
    </source>
</evidence>
<protein>
    <recommendedName>
        <fullName evidence="9">40S ribosomal protein S18</fullName>
    </recommendedName>
</protein>
<comment type="caution">
    <text evidence="7">The sequence shown here is derived from an EMBL/GenBank/DDBJ whole genome shotgun (WGS) entry which is preliminary data.</text>
</comment>
<dbReference type="PROSITE" id="PS50159">
    <property type="entry name" value="RIBOSOMAL_S13_2"/>
    <property type="match status" value="1"/>
</dbReference>
<dbReference type="STRING" id="180088.A0A1J8Q3E3"/>
<dbReference type="Gene3D" id="4.10.910.10">
    <property type="entry name" value="30s ribosomal protein s13, domain 2"/>
    <property type="match status" value="1"/>
</dbReference>
<feature type="region of interest" description="Disordered" evidence="6">
    <location>
        <begin position="253"/>
        <end position="273"/>
    </location>
</feature>
<dbReference type="AlphaFoldDB" id="A0A1J8Q3E3"/>
<dbReference type="InterPro" id="IPR001892">
    <property type="entry name" value="Ribosomal_uS13"/>
</dbReference>
<evidence type="ECO:0000256" key="3">
    <source>
        <dbReference type="ARBA" id="ARBA00022490"/>
    </source>
</evidence>
<dbReference type="PANTHER" id="PTHR10871">
    <property type="entry name" value="30S RIBOSOMAL PROTEIN S13/40S RIBOSOMAL PROTEIN S18"/>
    <property type="match status" value="1"/>
</dbReference>
<dbReference type="InterPro" id="IPR010979">
    <property type="entry name" value="Ribosomal_uS13-like_H2TH"/>
</dbReference>
<sequence length="398" mass="44725">MSLVVPEAHQQFQHILRLLNTNVDGKRKIMYALTEIKGVGRRYSNLVCKKADVDLNKRAGELNSDELERIVTIIQNPTQFKIPTWFLNRQKDIVDGKNSQILSNGVDSKLRDDLERLKKIRAHRGLRHFWGLRVRGQHTKTTGRRGKTLDVFEMTTWVQPIHHPWFDRSPLKRKLSNADDERRPSPYQRSSPSPTSRAKRRKFSTLEHGFAHLSLASASVHPHSAGGLLITPIAHPTVSSEYSSFPPASVVLPSSVEEPPHELEASTPEVSMEYGEEREYPSDTPMVSADFDMPTAYADSDKLKSHDEAPISPRFSISTPFLQRLRKHQTAPQSIIPISSASVDVGALVLYRPLRPPSPSPKVDEHAEVIEESVTLEAIALLQVSEPAPIDDDAMDIE</sequence>
<dbReference type="OrthoDB" id="1702480at2759"/>
<proteinExistence type="inferred from homology"/>
<evidence type="ECO:0000256" key="5">
    <source>
        <dbReference type="ARBA" id="ARBA00023274"/>
    </source>
</evidence>
<keyword evidence="8" id="KW-1185">Reference proteome</keyword>
<dbReference type="Pfam" id="PF00416">
    <property type="entry name" value="Ribosomal_S13"/>
    <property type="match status" value="1"/>
</dbReference>
<feature type="region of interest" description="Disordered" evidence="6">
    <location>
        <begin position="176"/>
        <end position="201"/>
    </location>
</feature>
<evidence type="ECO:0000256" key="2">
    <source>
        <dbReference type="ARBA" id="ARBA00008080"/>
    </source>
</evidence>
<dbReference type="PROSITE" id="PS00646">
    <property type="entry name" value="RIBOSOMAL_S13_1"/>
    <property type="match status" value="1"/>
</dbReference>
<name>A0A1J8Q3E3_9AGAM</name>
<dbReference type="EMBL" id="LVVM01003644">
    <property type="protein sequence ID" value="OJA14491.1"/>
    <property type="molecule type" value="Genomic_DNA"/>
</dbReference>
<evidence type="ECO:0000313" key="7">
    <source>
        <dbReference type="EMBL" id="OJA14491.1"/>
    </source>
</evidence>
<dbReference type="Proteomes" id="UP000183567">
    <property type="component" value="Unassembled WGS sequence"/>
</dbReference>
<dbReference type="FunFam" id="1.10.8.50:FF:000002">
    <property type="entry name" value="40S ribosomal protein S18"/>
    <property type="match status" value="1"/>
</dbReference>